<reference evidence="2" key="1">
    <citation type="journal article" date="2022" name="Nat. Commun.">
        <title>Chromosome evolution and the genetic basis of agronomically important traits in greater yam.</title>
        <authorList>
            <person name="Bredeson J.V."/>
            <person name="Lyons J.B."/>
            <person name="Oniyinde I.O."/>
            <person name="Okereke N.R."/>
            <person name="Kolade O."/>
            <person name="Nnabue I."/>
            <person name="Nwadili C.O."/>
            <person name="Hribova E."/>
            <person name="Parker M."/>
            <person name="Nwogha J."/>
            <person name="Shu S."/>
            <person name="Carlson J."/>
            <person name="Kariba R."/>
            <person name="Muthemba S."/>
            <person name="Knop K."/>
            <person name="Barton G.J."/>
            <person name="Sherwood A.V."/>
            <person name="Lopez-Montes A."/>
            <person name="Asiedu R."/>
            <person name="Jamnadass R."/>
            <person name="Muchugi A."/>
            <person name="Goodstein D."/>
            <person name="Egesi C.N."/>
            <person name="Featherston J."/>
            <person name="Asfaw A."/>
            <person name="Simpson G.G."/>
            <person name="Dolezel J."/>
            <person name="Hendre P.S."/>
            <person name="Van Deynze A."/>
            <person name="Kumar P.L."/>
            <person name="Obidiegwu J.E."/>
            <person name="Bhattacharjee R."/>
            <person name="Rokhsar D.S."/>
        </authorList>
    </citation>
    <scope>NUCLEOTIDE SEQUENCE [LARGE SCALE GENOMIC DNA]</scope>
    <source>
        <strain evidence="2">cv. TDa95/00328</strain>
    </source>
</reference>
<gene>
    <name evidence="1" type="ORF">IHE45_16G030200</name>
</gene>
<dbReference type="EMBL" id="CM037026">
    <property type="protein sequence ID" value="KAH7659421.1"/>
    <property type="molecule type" value="Genomic_DNA"/>
</dbReference>
<organism evidence="1 2">
    <name type="scientific">Dioscorea alata</name>
    <name type="common">Purple yam</name>
    <dbReference type="NCBI Taxonomy" id="55571"/>
    <lineage>
        <taxon>Eukaryota</taxon>
        <taxon>Viridiplantae</taxon>
        <taxon>Streptophyta</taxon>
        <taxon>Embryophyta</taxon>
        <taxon>Tracheophyta</taxon>
        <taxon>Spermatophyta</taxon>
        <taxon>Magnoliopsida</taxon>
        <taxon>Liliopsida</taxon>
        <taxon>Dioscoreales</taxon>
        <taxon>Dioscoreaceae</taxon>
        <taxon>Dioscorea</taxon>
    </lineage>
</organism>
<evidence type="ECO:0000313" key="2">
    <source>
        <dbReference type="Proteomes" id="UP000827976"/>
    </source>
</evidence>
<sequence>MDSNGGVGWGIWDLAGFHDTASTVMTSSVDGDDHHLHYQQQQQQRRQLTSLNLGKRPCYEGNGIIGSSPVMMKRERIGTSASLSSSSMAVVPRCQVDGCGKPLIDAKEYHRRHKVCEMHSKAPKVVVLGAEQRFCQQCSRFHAVSEFDDAKRSCRRRLAGHNERRRKSSHESIGKNSSLESTMMGNRFPYISSATPDRALSLLSSKSSPWISTSDLSSRSSAALRELIAENRAALLARQLFSDRNGWQNTSTITSTTLSYLPQQHEQIHSQEPSQLTSTWDHFQETGTQVTLDLMQMPDQSFEFLSGSSRNKDQEEECCDIWKSLEGTHVV</sequence>
<protein>
    <submittedName>
        <fullName evidence="1">SBP domain-containing protein</fullName>
    </submittedName>
</protein>
<keyword evidence="2" id="KW-1185">Reference proteome</keyword>
<evidence type="ECO:0000313" key="1">
    <source>
        <dbReference type="EMBL" id="KAH7659421.1"/>
    </source>
</evidence>
<proteinExistence type="predicted"/>
<comment type="caution">
    <text evidence="1">The sequence shown here is derived from an EMBL/GenBank/DDBJ whole genome shotgun (WGS) entry which is preliminary data.</text>
</comment>
<dbReference type="Proteomes" id="UP000827976">
    <property type="component" value="Chromosome 16"/>
</dbReference>
<accession>A0ACB7UGQ5</accession>
<name>A0ACB7UGQ5_DIOAL</name>